<dbReference type="NCBIfam" id="NF040815">
    <property type="entry name" value="recomb_XerA_Arch"/>
    <property type="match status" value="1"/>
</dbReference>
<dbReference type="PROSITE" id="PS51900">
    <property type="entry name" value="CB"/>
    <property type="match status" value="1"/>
</dbReference>
<dbReference type="AlphaFoldDB" id="A0A511X195"/>
<dbReference type="SUPFAM" id="SSF56349">
    <property type="entry name" value="DNA breaking-rejoining enzymes"/>
    <property type="match status" value="1"/>
</dbReference>
<dbReference type="GO" id="GO:0007059">
    <property type="term" value="P:chromosome segregation"/>
    <property type="evidence" value="ECO:0007669"/>
    <property type="project" value="UniProtKB-UniRule"/>
</dbReference>
<comment type="function">
    <text evidence="11">Site-specific tyrosine recombinase, which acts by catalyzing the cutting and rejoining of the recombining DNA molecules. The XerC-XerD complex is essential to convert dimers of the bacterial chromosome into monomers to permit their segregation at cell division. It also contributes to the segregational stability of plasmids.</text>
</comment>
<dbReference type="NCBIfam" id="NF001399">
    <property type="entry name" value="PRK00283.1"/>
    <property type="match status" value="1"/>
</dbReference>
<dbReference type="Pfam" id="PF00589">
    <property type="entry name" value="Phage_integrase"/>
    <property type="match status" value="1"/>
</dbReference>
<comment type="subunit">
    <text evidence="11">Forms a cyclic heterotetrameric complex composed of two molecules of XerC and two molecules of XerD.</text>
</comment>
<evidence type="ECO:0000256" key="11">
    <source>
        <dbReference type="HAMAP-Rule" id="MF_01807"/>
    </source>
</evidence>
<dbReference type="Gene3D" id="1.10.150.130">
    <property type="match status" value="1"/>
</dbReference>
<evidence type="ECO:0000256" key="5">
    <source>
        <dbReference type="ARBA" id="ARBA00022618"/>
    </source>
</evidence>
<evidence type="ECO:0000256" key="1">
    <source>
        <dbReference type="ARBA" id="ARBA00004496"/>
    </source>
</evidence>
<keyword evidence="5 11" id="KW-0132">Cell division</keyword>
<evidence type="ECO:0000259" key="13">
    <source>
        <dbReference type="PROSITE" id="PS51900"/>
    </source>
</evidence>
<comment type="subcellular location">
    <subcellularLocation>
        <location evidence="1 11">Cytoplasm</location>
    </subcellularLocation>
</comment>
<dbReference type="HAMAP" id="MF_01807">
    <property type="entry name" value="Recomb_XerD"/>
    <property type="match status" value="1"/>
</dbReference>
<evidence type="ECO:0000256" key="2">
    <source>
        <dbReference type="ARBA" id="ARBA00010450"/>
    </source>
</evidence>
<evidence type="ECO:0000313" key="14">
    <source>
        <dbReference type="EMBL" id="GEN56726.1"/>
    </source>
</evidence>
<dbReference type="GO" id="GO:0051301">
    <property type="term" value="P:cell division"/>
    <property type="evidence" value="ECO:0007669"/>
    <property type="project" value="UniProtKB-KW"/>
</dbReference>
<dbReference type="GO" id="GO:0005737">
    <property type="term" value="C:cytoplasm"/>
    <property type="evidence" value="ECO:0007669"/>
    <property type="project" value="UniProtKB-SubCell"/>
</dbReference>
<organism evidence="14 15">
    <name type="scientific">Halolactibacillus alkaliphilus</name>
    <dbReference type="NCBI Taxonomy" id="442899"/>
    <lineage>
        <taxon>Bacteria</taxon>
        <taxon>Bacillati</taxon>
        <taxon>Bacillota</taxon>
        <taxon>Bacilli</taxon>
        <taxon>Bacillales</taxon>
        <taxon>Bacillaceae</taxon>
        <taxon>Halolactibacillus</taxon>
    </lineage>
</organism>
<dbReference type="Proteomes" id="UP000321400">
    <property type="component" value="Unassembled WGS sequence"/>
</dbReference>
<comment type="similarity">
    <text evidence="2 11">Belongs to the 'phage' integrase family. XerD subfamily.</text>
</comment>
<dbReference type="RefSeq" id="WP_089801290.1">
    <property type="nucleotide sequence ID" value="NZ_BJYE01000011.1"/>
</dbReference>
<dbReference type="Gene3D" id="1.10.443.10">
    <property type="entry name" value="Intergrase catalytic core"/>
    <property type="match status" value="1"/>
</dbReference>
<feature type="active site" evidence="11">
    <location>
        <position position="266"/>
    </location>
</feature>
<dbReference type="InterPro" id="IPR044068">
    <property type="entry name" value="CB"/>
</dbReference>
<dbReference type="PANTHER" id="PTHR30349:SF81">
    <property type="entry name" value="TYROSINE RECOMBINASE XERC"/>
    <property type="match status" value="1"/>
</dbReference>
<comment type="caution">
    <text evidence="14">The sequence shown here is derived from an EMBL/GenBank/DDBJ whole genome shotgun (WGS) entry which is preliminary data.</text>
</comment>
<evidence type="ECO:0000313" key="15">
    <source>
        <dbReference type="Proteomes" id="UP000321400"/>
    </source>
</evidence>
<keyword evidence="6 11" id="KW-0159">Chromosome partition</keyword>
<reference evidence="14 15" key="1">
    <citation type="submission" date="2019-07" db="EMBL/GenBank/DDBJ databases">
        <title>Whole genome shotgun sequence of Halolactibacillus alkaliphilus NBRC 103919.</title>
        <authorList>
            <person name="Hosoyama A."/>
            <person name="Uohara A."/>
            <person name="Ohji S."/>
            <person name="Ichikawa N."/>
        </authorList>
    </citation>
    <scope>NUCLEOTIDE SEQUENCE [LARGE SCALE GENOMIC DNA]</scope>
    <source>
        <strain evidence="14 15">NBRC 103919</strain>
    </source>
</reference>
<evidence type="ECO:0000256" key="8">
    <source>
        <dbReference type="ARBA" id="ARBA00023125"/>
    </source>
</evidence>
<feature type="active site" evidence="11">
    <location>
        <position position="243"/>
    </location>
</feature>
<dbReference type="InterPro" id="IPR002104">
    <property type="entry name" value="Integrase_catalytic"/>
</dbReference>
<dbReference type="PANTHER" id="PTHR30349">
    <property type="entry name" value="PHAGE INTEGRASE-RELATED"/>
    <property type="match status" value="1"/>
</dbReference>
<dbReference type="NCBIfam" id="TIGR02225">
    <property type="entry name" value="recomb_XerD"/>
    <property type="match status" value="1"/>
</dbReference>
<dbReference type="InterPro" id="IPR011010">
    <property type="entry name" value="DNA_brk_join_enz"/>
</dbReference>
<accession>A0A511X195</accession>
<keyword evidence="9 11" id="KW-0233">DNA recombination</keyword>
<evidence type="ECO:0000256" key="7">
    <source>
        <dbReference type="ARBA" id="ARBA00022908"/>
    </source>
</evidence>
<dbReference type="CDD" id="cd00798">
    <property type="entry name" value="INT_XerDC_C"/>
    <property type="match status" value="1"/>
</dbReference>
<evidence type="ECO:0000256" key="10">
    <source>
        <dbReference type="ARBA" id="ARBA00023306"/>
    </source>
</evidence>
<dbReference type="STRING" id="442899.SAMN05720591_11082"/>
<dbReference type="GO" id="GO:0003677">
    <property type="term" value="F:DNA binding"/>
    <property type="evidence" value="ECO:0007669"/>
    <property type="project" value="UniProtKB-UniRule"/>
</dbReference>
<evidence type="ECO:0000256" key="9">
    <source>
        <dbReference type="ARBA" id="ARBA00023172"/>
    </source>
</evidence>
<dbReference type="GO" id="GO:0009037">
    <property type="term" value="F:tyrosine-based site-specific recombinase activity"/>
    <property type="evidence" value="ECO:0007669"/>
    <property type="project" value="UniProtKB-UniRule"/>
</dbReference>
<dbReference type="InterPro" id="IPR013762">
    <property type="entry name" value="Integrase-like_cat_sf"/>
</dbReference>
<dbReference type="GO" id="GO:0006313">
    <property type="term" value="P:DNA transposition"/>
    <property type="evidence" value="ECO:0007669"/>
    <property type="project" value="UniProtKB-UniRule"/>
</dbReference>
<evidence type="ECO:0000256" key="6">
    <source>
        <dbReference type="ARBA" id="ARBA00022829"/>
    </source>
</evidence>
<dbReference type="OrthoDB" id="9801717at2"/>
<name>A0A511X195_9BACI</name>
<proteinExistence type="inferred from homology"/>
<keyword evidence="10 11" id="KW-0131">Cell cycle</keyword>
<gene>
    <name evidence="11 14" type="primary">xerD</name>
    <name evidence="14" type="ORF">HAL01_11900</name>
</gene>
<sequence>MEHDMRDFIHYIKIERGLSENTIESYTRDLKKYHRYLVEHDISDWETVERVHVVNYLYTLKDRGQSEATIQRVLSTLRSFHQFLKREKKTKHDASLHIDTPKKKQTLPNVLSVNEVALLLDIQVRSPLEARTKAMLELMYATGLRVSECIGVQLADLHLDIGFIRLFGKGNKERIVPLGEEASEAVKDYLVYYRPALMKNKNHEILFVNHHGNPLSRQGFFKLIKQRAIEVGINEDISPHKLRHSFATHLLECGADLRSVQEMLGHSDISTTQIYTHVTNTRLASIYKTYHPRA</sequence>
<evidence type="ECO:0000259" key="12">
    <source>
        <dbReference type="PROSITE" id="PS51898"/>
    </source>
</evidence>
<keyword evidence="15" id="KW-1185">Reference proteome</keyword>
<dbReference type="HAMAP" id="MF_01808">
    <property type="entry name" value="Recomb_XerC_XerD"/>
    <property type="match status" value="1"/>
</dbReference>
<dbReference type="InterPro" id="IPR004107">
    <property type="entry name" value="Integrase_SAM-like_N"/>
</dbReference>
<dbReference type="InterPro" id="IPR023009">
    <property type="entry name" value="Tyrosine_recombinase_XerC/XerD"/>
</dbReference>
<protein>
    <recommendedName>
        <fullName evidence="3 11">Tyrosine recombinase XerD</fullName>
    </recommendedName>
</protein>
<feature type="active site" description="O-(3'-phospho-DNA)-tyrosine intermediate" evidence="11">
    <location>
        <position position="275"/>
    </location>
</feature>
<evidence type="ECO:0000256" key="3">
    <source>
        <dbReference type="ARBA" id="ARBA00015810"/>
    </source>
</evidence>
<feature type="active site" evidence="11">
    <location>
        <position position="169"/>
    </location>
</feature>
<dbReference type="InterPro" id="IPR010998">
    <property type="entry name" value="Integrase_recombinase_N"/>
</dbReference>
<feature type="domain" description="Tyr recombinase" evidence="12">
    <location>
        <begin position="106"/>
        <end position="288"/>
    </location>
</feature>
<keyword evidence="4 11" id="KW-0963">Cytoplasm</keyword>
<keyword evidence="7 11" id="KW-0229">DNA integration</keyword>
<feature type="active site" evidence="11">
    <location>
        <position position="145"/>
    </location>
</feature>
<dbReference type="InterPro" id="IPR011932">
    <property type="entry name" value="Recomb_XerD"/>
</dbReference>
<evidence type="ECO:0000256" key="4">
    <source>
        <dbReference type="ARBA" id="ARBA00022490"/>
    </source>
</evidence>
<feature type="active site" evidence="11">
    <location>
        <position position="240"/>
    </location>
</feature>
<dbReference type="InterPro" id="IPR050090">
    <property type="entry name" value="Tyrosine_recombinase_XerCD"/>
</dbReference>
<dbReference type="Pfam" id="PF02899">
    <property type="entry name" value="Phage_int_SAM_1"/>
    <property type="match status" value="1"/>
</dbReference>
<keyword evidence="8 11" id="KW-0238">DNA-binding</keyword>
<dbReference type="EMBL" id="BJYE01000011">
    <property type="protein sequence ID" value="GEN56726.1"/>
    <property type="molecule type" value="Genomic_DNA"/>
</dbReference>
<feature type="domain" description="Core-binding (CB)" evidence="13">
    <location>
        <begin position="1"/>
        <end position="85"/>
    </location>
</feature>
<dbReference type="PROSITE" id="PS51898">
    <property type="entry name" value="TYR_RECOMBINASE"/>
    <property type="match status" value="1"/>
</dbReference>